<dbReference type="EMBL" id="CAXDID020000760">
    <property type="protein sequence ID" value="CAL6113233.1"/>
    <property type="molecule type" value="Genomic_DNA"/>
</dbReference>
<dbReference type="EMBL" id="CATOUU010000206">
    <property type="protein sequence ID" value="CAI9920972.1"/>
    <property type="molecule type" value="Genomic_DNA"/>
</dbReference>
<evidence type="ECO:0000313" key="8">
    <source>
        <dbReference type="EMBL" id="CAL6076545.1"/>
    </source>
</evidence>
<name>A0AA86TNE0_9EUKA</name>
<proteinExistence type="predicted"/>
<dbReference type="Proteomes" id="UP001642409">
    <property type="component" value="Unassembled WGS sequence"/>
</dbReference>
<gene>
    <name evidence="1" type="ORF">HINF_LOCUS5075</name>
    <name evidence="2" type="ORF">HINF_LOCUS5085</name>
    <name evidence="3" type="ORF">HINF_LOCUS5106</name>
    <name evidence="6" type="ORF">HINF_LOCUS57708</name>
    <name evidence="7" type="ORF">HINF_LOCUS57718</name>
    <name evidence="8" type="ORF">HINF_LOCUS57741</name>
    <name evidence="9" type="ORF">HINF_LOCUS77410</name>
    <name evidence="10" type="ORF">HINF_LOCUS77420</name>
    <name evidence="4" type="ORF">HINF_LOCUS8617</name>
    <name evidence="5" type="ORF">HINF_LOCUS8627</name>
</gene>
<evidence type="ECO:0000313" key="5">
    <source>
        <dbReference type="EMBL" id="CAI9920982.1"/>
    </source>
</evidence>
<dbReference type="EMBL" id="CAXDID020000760">
    <property type="protein sequence ID" value="CAL6113253.1"/>
    <property type="molecule type" value="Genomic_DNA"/>
</dbReference>
<dbReference type="EMBL" id="CAXDID020000320">
    <property type="protein sequence ID" value="CAL6076499.1"/>
    <property type="molecule type" value="Genomic_DNA"/>
</dbReference>
<dbReference type="EMBL" id="CATOUU010000132">
    <property type="protein sequence ID" value="CAI9917430.1"/>
    <property type="molecule type" value="Genomic_DNA"/>
</dbReference>
<keyword evidence="11" id="KW-1185">Reference proteome</keyword>
<evidence type="ECO:0000313" key="11">
    <source>
        <dbReference type="Proteomes" id="UP001642409"/>
    </source>
</evidence>
<evidence type="ECO:0000313" key="6">
    <source>
        <dbReference type="EMBL" id="CAL6076479.1"/>
    </source>
</evidence>
<evidence type="ECO:0000313" key="10">
    <source>
        <dbReference type="EMBL" id="CAL6113253.1"/>
    </source>
</evidence>
<dbReference type="EMBL" id="CATOUU010000132">
    <property type="protein sequence ID" value="CAI9917461.1"/>
    <property type="molecule type" value="Genomic_DNA"/>
</dbReference>
<accession>A0AA86TNE0</accession>
<evidence type="ECO:0000313" key="3">
    <source>
        <dbReference type="EMBL" id="CAI9917461.1"/>
    </source>
</evidence>
<evidence type="ECO:0000313" key="4">
    <source>
        <dbReference type="EMBL" id="CAI9920972.1"/>
    </source>
</evidence>
<dbReference type="EMBL" id="CATOUU010000206">
    <property type="protein sequence ID" value="CAI9920982.1"/>
    <property type="molecule type" value="Genomic_DNA"/>
</dbReference>
<evidence type="ECO:0000313" key="7">
    <source>
        <dbReference type="EMBL" id="CAL6076499.1"/>
    </source>
</evidence>
<protein>
    <submittedName>
        <fullName evidence="6">Hypothetical_protein</fullName>
    </submittedName>
</protein>
<organism evidence="5">
    <name type="scientific">Hexamita inflata</name>
    <dbReference type="NCBI Taxonomy" id="28002"/>
    <lineage>
        <taxon>Eukaryota</taxon>
        <taxon>Metamonada</taxon>
        <taxon>Diplomonadida</taxon>
        <taxon>Hexamitidae</taxon>
        <taxon>Hexamitinae</taxon>
        <taxon>Hexamita</taxon>
    </lineage>
</organism>
<evidence type="ECO:0000313" key="2">
    <source>
        <dbReference type="EMBL" id="CAI9917440.1"/>
    </source>
</evidence>
<dbReference type="EMBL" id="CAXDID020000320">
    <property type="protein sequence ID" value="CAL6076479.1"/>
    <property type="molecule type" value="Genomic_DNA"/>
</dbReference>
<dbReference type="EMBL" id="CAXDID020000320">
    <property type="protein sequence ID" value="CAL6076545.1"/>
    <property type="molecule type" value="Genomic_DNA"/>
</dbReference>
<reference evidence="5" key="1">
    <citation type="submission" date="2023-06" db="EMBL/GenBank/DDBJ databases">
        <authorList>
            <person name="Kurt Z."/>
        </authorList>
    </citation>
    <scope>NUCLEOTIDE SEQUENCE</scope>
</reference>
<evidence type="ECO:0000313" key="9">
    <source>
        <dbReference type="EMBL" id="CAL6113233.1"/>
    </source>
</evidence>
<evidence type="ECO:0000313" key="1">
    <source>
        <dbReference type="EMBL" id="CAI9917430.1"/>
    </source>
</evidence>
<dbReference type="AlphaFoldDB" id="A0AA86TNE0"/>
<reference evidence="6 11" key="2">
    <citation type="submission" date="2024-07" db="EMBL/GenBank/DDBJ databases">
        <authorList>
            <person name="Akdeniz Z."/>
        </authorList>
    </citation>
    <scope>NUCLEOTIDE SEQUENCE [LARGE SCALE GENOMIC DNA]</scope>
</reference>
<dbReference type="EMBL" id="CATOUU010000132">
    <property type="protein sequence ID" value="CAI9917440.1"/>
    <property type="molecule type" value="Genomic_DNA"/>
</dbReference>
<comment type="caution">
    <text evidence="5">The sequence shown here is derived from an EMBL/GenBank/DDBJ whole genome shotgun (WGS) entry which is preliminary data.</text>
</comment>
<sequence length="160" mass="18136">MGEIFLTCVLSTWPAISGREKTWQGKVCPIAFRGGHVLFLVGKSFGFKGGAFGRGPRFRLGEFMGRNLLWVRRWDFHGGRRLLGVSAVLFVAGSLGEGEREQEREREREQGGCSSRLKRAGELRTEALGETRPGEHARRPRWGVGRILPEKFRLAWEYFA</sequence>